<protein>
    <submittedName>
        <fullName evidence="10">SSI family serine proteinase inhibitor</fullName>
    </submittedName>
</protein>
<evidence type="ECO:0000256" key="5">
    <source>
        <dbReference type="ARBA" id="ARBA00022690"/>
    </source>
</evidence>
<dbReference type="PRINTS" id="PR00294">
    <property type="entry name" value="SSBTLNINHBTR"/>
</dbReference>
<keyword evidence="4" id="KW-0964">Secreted</keyword>
<evidence type="ECO:0000256" key="2">
    <source>
        <dbReference type="ARBA" id="ARBA00010472"/>
    </source>
</evidence>
<evidence type="ECO:0000256" key="3">
    <source>
        <dbReference type="ARBA" id="ARBA00011738"/>
    </source>
</evidence>
<gene>
    <name evidence="10" type="ORF">ACFFQA_35480</name>
</gene>
<accession>A0ABV6AA35</accession>
<organism evidence="10 11">
    <name type="scientific">Allokutzneria oryzae</name>
    <dbReference type="NCBI Taxonomy" id="1378989"/>
    <lineage>
        <taxon>Bacteria</taxon>
        <taxon>Bacillati</taxon>
        <taxon>Actinomycetota</taxon>
        <taxon>Actinomycetes</taxon>
        <taxon>Pseudonocardiales</taxon>
        <taxon>Pseudonocardiaceae</taxon>
        <taxon>Allokutzneria</taxon>
    </lineage>
</organism>
<comment type="subunit">
    <text evidence="3">Homodimer.</text>
</comment>
<keyword evidence="5 8" id="KW-0646">Protease inhibitor</keyword>
<comment type="similarity">
    <text evidence="2 8">Belongs to the protease inhibitor I16 (SSI) family.</text>
</comment>
<evidence type="ECO:0000256" key="4">
    <source>
        <dbReference type="ARBA" id="ARBA00022525"/>
    </source>
</evidence>
<name>A0ABV6AA35_9PSEU</name>
<dbReference type="SUPFAM" id="SSF55399">
    <property type="entry name" value="Subtilisin inhibitor"/>
    <property type="match status" value="1"/>
</dbReference>
<evidence type="ECO:0000256" key="1">
    <source>
        <dbReference type="ARBA" id="ARBA00004613"/>
    </source>
</evidence>
<dbReference type="Gene3D" id="3.30.350.10">
    <property type="entry name" value="Subtilisin inhibitor-like"/>
    <property type="match status" value="1"/>
</dbReference>
<reference evidence="10 11" key="1">
    <citation type="submission" date="2024-09" db="EMBL/GenBank/DDBJ databases">
        <authorList>
            <person name="Sun Q."/>
            <person name="Mori K."/>
        </authorList>
    </citation>
    <scope>NUCLEOTIDE SEQUENCE [LARGE SCALE GENOMIC DNA]</scope>
    <source>
        <strain evidence="10 11">TBRC 7907</strain>
    </source>
</reference>
<keyword evidence="7" id="KW-1015">Disulfide bond</keyword>
<evidence type="ECO:0000256" key="8">
    <source>
        <dbReference type="RuleBase" id="RU003471"/>
    </source>
</evidence>
<dbReference type="RefSeq" id="WP_377861987.1">
    <property type="nucleotide sequence ID" value="NZ_JBHLZU010000033.1"/>
</dbReference>
<dbReference type="InterPro" id="IPR036819">
    <property type="entry name" value="Subtilisin_inhibitor-like_sf"/>
</dbReference>
<evidence type="ECO:0000313" key="11">
    <source>
        <dbReference type="Proteomes" id="UP001589693"/>
    </source>
</evidence>
<evidence type="ECO:0000259" key="9">
    <source>
        <dbReference type="Pfam" id="PF00720"/>
    </source>
</evidence>
<dbReference type="Pfam" id="PF00720">
    <property type="entry name" value="SSI"/>
    <property type="match status" value="1"/>
</dbReference>
<evidence type="ECO:0000256" key="6">
    <source>
        <dbReference type="ARBA" id="ARBA00022900"/>
    </source>
</evidence>
<feature type="domain" description="Subtilisin inhibitor" evidence="9">
    <location>
        <begin position="1"/>
        <end position="86"/>
    </location>
</feature>
<dbReference type="EMBL" id="JBHLZU010000033">
    <property type="protein sequence ID" value="MFB9909268.1"/>
    <property type="molecule type" value="Genomic_DNA"/>
</dbReference>
<evidence type="ECO:0000313" key="10">
    <source>
        <dbReference type="EMBL" id="MFB9909268.1"/>
    </source>
</evidence>
<dbReference type="Proteomes" id="UP001589693">
    <property type="component" value="Unassembled WGS sequence"/>
</dbReference>
<proteinExistence type="inferred from homology"/>
<sequence>MLVLSSNPGETVSPRARRVVLTCSPAGGTHPAPRPTCTELSKVGGDVTALNINPNTACPLIYDPITVTSTGFWKGRPMRQRMTFPNSCVLTALTGPVFRF</sequence>
<evidence type="ECO:0000256" key="7">
    <source>
        <dbReference type="ARBA" id="ARBA00023157"/>
    </source>
</evidence>
<dbReference type="InterPro" id="IPR000691">
    <property type="entry name" value="Prot_inh_I16_SSI"/>
</dbReference>
<comment type="caution">
    <text evidence="10">The sequence shown here is derived from an EMBL/GenBank/DDBJ whole genome shotgun (WGS) entry which is preliminary data.</text>
</comment>
<comment type="subcellular location">
    <subcellularLocation>
        <location evidence="1">Secreted</location>
    </subcellularLocation>
</comment>
<dbReference type="InterPro" id="IPR023549">
    <property type="entry name" value="Subtilisin_inhibitor"/>
</dbReference>
<keyword evidence="6 8" id="KW-0722">Serine protease inhibitor</keyword>
<keyword evidence="11" id="KW-1185">Reference proteome</keyword>